<evidence type="ECO:0000313" key="2">
    <source>
        <dbReference type="EMBL" id="MEB3960903.1"/>
    </source>
</evidence>
<evidence type="ECO:0000259" key="1">
    <source>
        <dbReference type="Pfam" id="PF13649"/>
    </source>
</evidence>
<accession>A0ABU6C857</accession>
<keyword evidence="2" id="KW-0489">Methyltransferase</keyword>
<gene>
    <name evidence="2" type="ORF">OKJ48_11695</name>
</gene>
<dbReference type="RefSeq" id="WP_324768079.1">
    <property type="nucleotide sequence ID" value="NZ_BAAATS010000028.1"/>
</dbReference>
<proteinExistence type="predicted"/>
<protein>
    <submittedName>
        <fullName evidence="2">Class I SAM-dependent methyltransferase</fullName>
    </submittedName>
</protein>
<evidence type="ECO:0000313" key="3">
    <source>
        <dbReference type="Proteomes" id="UP001352223"/>
    </source>
</evidence>
<organism evidence="2 3">
    <name type="scientific">Streptomyces kunmingensis</name>
    <dbReference type="NCBI Taxonomy" id="68225"/>
    <lineage>
        <taxon>Bacteria</taxon>
        <taxon>Bacillati</taxon>
        <taxon>Actinomycetota</taxon>
        <taxon>Actinomycetes</taxon>
        <taxon>Kitasatosporales</taxon>
        <taxon>Streptomycetaceae</taxon>
        <taxon>Streptomyces</taxon>
    </lineage>
</organism>
<dbReference type="InterPro" id="IPR041698">
    <property type="entry name" value="Methyltransf_25"/>
</dbReference>
<dbReference type="Gene3D" id="3.40.50.150">
    <property type="entry name" value="Vaccinia Virus protein VP39"/>
    <property type="match status" value="1"/>
</dbReference>
<dbReference type="GO" id="GO:0008168">
    <property type="term" value="F:methyltransferase activity"/>
    <property type="evidence" value="ECO:0007669"/>
    <property type="project" value="UniProtKB-KW"/>
</dbReference>
<reference evidence="2 3" key="1">
    <citation type="submission" date="2022-10" db="EMBL/GenBank/DDBJ databases">
        <authorList>
            <person name="Xie J."/>
            <person name="Shen N."/>
        </authorList>
    </citation>
    <scope>NUCLEOTIDE SEQUENCE [LARGE SCALE GENOMIC DNA]</scope>
    <source>
        <strain evidence="2 3">DSM 41681</strain>
    </source>
</reference>
<keyword evidence="2" id="KW-0808">Transferase</keyword>
<keyword evidence="3" id="KW-1185">Reference proteome</keyword>
<dbReference type="Pfam" id="PF13649">
    <property type="entry name" value="Methyltransf_25"/>
    <property type="match status" value="1"/>
</dbReference>
<dbReference type="EMBL" id="JAOZYB010000068">
    <property type="protein sequence ID" value="MEB3960903.1"/>
    <property type="molecule type" value="Genomic_DNA"/>
</dbReference>
<dbReference type="GO" id="GO:0032259">
    <property type="term" value="P:methylation"/>
    <property type="evidence" value="ECO:0007669"/>
    <property type="project" value="UniProtKB-KW"/>
</dbReference>
<dbReference type="InterPro" id="IPR029063">
    <property type="entry name" value="SAM-dependent_MTases_sf"/>
</dbReference>
<name>A0ABU6C857_9ACTN</name>
<dbReference type="Proteomes" id="UP001352223">
    <property type="component" value="Unassembled WGS sequence"/>
</dbReference>
<sequence length="255" mass="28471">MTQQPGFYSKVAEKFGGYSSGAQRTTSYPQGDPEEEFDALVHELGTPTGRLLDVGCADGRNLLSVAPSFGRVEALDLSPEMLASAEHHRAESGLDHVRFAVGDASATGFPDGAFDLVTSRRGPLFPDEFRRVLRTGGSVVYLGIGERDVRTLKEAFGRGQLYGRWTGTPVALEERRRLEDAGFTVDYEREFSYDEFFHTPGDLDRFLQMVPIFEDYDSESDREAFDRYVGQATTQEGIHLARHWFVLRARLTAEG</sequence>
<dbReference type="CDD" id="cd02440">
    <property type="entry name" value="AdoMet_MTases"/>
    <property type="match status" value="1"/>
</dbReference>
<feature type="domain" description="Methyltransferase" evidence="1">
    <location>
        <begin position="52"/>
        <end position="137"/>
    </location>
</feature>
<dbReference type="PANTHER" id="PTHR43464:SF92">
    <property type="entry name" value="SLR1071 PROTEIN"/>
    <property type="match status" value="1"/>
</dbReference>
<dbReference type="PANTHER" id="PTHR43464">
    <property type="entry name" value="METHYLTRANSFERASE"/>
    <property type="match status" value="1"/>
</dbReference>
<comment type="caution">
    <text evidence="2">The sequence shown here is derived from an EMBL/GenBank/DDBJ whole genome shotgun (WGS) entry which is preliminary data.</text>
</comment>
<dbReference type="SUPFAM" id="SSF53335">
    <property type="entry name" value="S-adenosyl-L-methionine-dependent methyltransferases"/>
    <property type="match status" value="1"/>
</dbReference>